<dbReference type="Pfam" id="PF00656">
    <property type="entry name" value="Peptidase_C14"/>
    <property type="match status" value="1"/>
</dbReference>
<evidence type="ECO:0000259" key="2">
    <source>
        <dbReference type="PROSITE" id="PS50208"/>
    </source>
</evidence>
<feature type="domain" description="Caspase family p20" evidence="2">
    <location>
        <begin position="32"/>
        <end position="164"/>
    </location>
</feature>
<dbReference type="InterPro" id="IPR001309">
    <property type="entry name" value="Pept_C14_p20"/>
</dbReference>
<keyword evidence="4" id="KW-1185">Reference proteome</keyword>
<dbReference type="InterPro" id="IPR005532">
    <property type="entry name" value="SUMF_dom"/>
</dbReference>
<proteinExistence type="predicted"/>
<dbReference type="InterPro" id="IPR042095">
    <property type="entry name" value="SUMF_sf"/>
</dbReference>
<dbReference type="InterPro" id="IPR011600">
    <property type="entry name" value="Pept_C14_caspase"/>
</dbReference>
<comment type="caution">
    <text evidence="3">The sequence shown here is derived from an EMBL/GenBank/DDBJ whole genome shotgun (WGS) entry which is preliminary data.</text>
</comment>
<accession>A0ABT1FXQ6</accession>
<evidence type="ECO:0000256" key="1">
    <source>
        <dbReference type="SAM" id="SignalP"/>
    </source>
</evidence>
<dbReference type="Gene3D" id="3.40.50.1460">
    <property type="match status" value="1"/>
</dbReference>
<dbReference type="Gene3D" id="3.90.1580.10">
    <property type="entry name" value="paralog of FGE (formylglycine-generating enzyme)"/>
    <property type="match status" value="1"/>
</dbReference>
<dbReference type="RefSeq" id="WP_253532994.1">
    <property type="nucleotide sequence ID" value="NZ_JAMZEL010000020.1"/>
</dbReference>
<feature type="signal peptide" evidence="1">
    <location>
        <begin position="1"/>
        <end position="17"/>
    </location>
</feature>
<dbReference type="InterPro" id="IPR051043">
    <property type="entry name" value="Sulfatase_Mod_Factor_Kinase"/>
</dbReference>
<keyword evidence="1" id="KW-0732">Signal</keyword>
<dbReference type="PANTHER" id="PTHR23150">
    <property type="entry name" value="SULFATASE MODIFYING FACTOR 1, 2"/>
    <property type="match status" value="1"/>
</dbReference>
<evidence type="ECO:0000313" key="4">
    <source>
        <dbReference type="Proteomes" id="UP001204772"/>
    </source>
</evidence>
<dbReference type="InterPro" id="IPR016187">
    <property type="entry name" value="CTDL_fold"/>
</dbReference>
<dbReference type="PANTHER" id="PTHR23150:SF19">
    <property type="entry name" value="FORMYLGLYCINE-GENERATING ENZYME"/>
    <property type="match status" value="1"/>
</dbReference>
<dbReference type="Pfam" id="PF03781">
    <property type="entry name" value="FGE-sulfatase"/>
    <property type="match status" value="1"/>
</dbReference>
<sequence>MRAIVCILMLWASTALAQDKTIGTTQLPAGTEKRAAVIFANQDYTESRYDLQKTHNDADDMAKVLGSMGFKVIVFKKDLNERNFSREVQALRDQLRGYQVVFFYYSGHGAEYRGENYLIPTDVSLEFNADIEAQGIKLSTVYEVLQDAGVKTSIVALDACRSLPVGKGNLSNGLVIPATNPAGTFTMYATRAGKIAKENLNGRNSYFTQELKKYLPQPNLTLNDIHYKTRQGVKVATQNGQEPGVANELDGEFTFLLKELPSTVDPEKEALRAEIERLKAEQKNTIPADNTRVSTPTRTKDLPPFMTMVSIQGGTFKRGDYEITVNSFSMGKYEVTVGQYLQFCKETNGHWPEWKEKGSDYNIESGNDYHYKKMGKALTNPEYPIVGVSWHDAVAFCDWLSKKDGKVYRLPTEAEWEYAAGGGSGERSIWSGTSNEGAVNQYGNIIQKTDGYEYTSPVGVFPPNSLSLHDLIGNVWEWCNDWYGDYLKQSVVNPKGPVNGIYRVLRGGSWFLPPNHARVAYRYSNSPGIRSAYYGFRVVSPISPAVRDERNE</sequence>
<dbReference type="SUPFAM" id="SSF52129">
    <property type="entry name" value="Caspase-like"/>
    <property type="match status" value="1"/>
</dbReference>
<dbReference type="Proteomes" id="UP001204772">
    <property type="component" value="Unassembled WGS sequence"/>
</dbReference>
<feature type="chain" id="PRO_5045326645" evidence="1">
    <location>
        <begin position="18"/>
        <end position="552"/>
    </location>
</feature>
<gene>
    <name evidence="3" type="ORF">NCI00_27690</name>
</gene>
<dbReference type="SUPFAM" id="SSF56436">
    <property type="entry name" value="C-type lectin-like"/>
    <property type="match status" value="1"/>
</dbReference>
<protein>
    <submittedName>
        <fullName evidence="3">SUMF1/EgtB/PvdO family nonheme iron enzyme</fullName>
    </submittedName>
</protein>
<name>A0ABT1FXQ6_9BACT</name>
<organism evidence="3 4">
    <name type="scientific">Runella salmonicolor</name>
    <dbReference type="NCBI Taxonomy" id="2950278"/>
    <lineage>
        <taxon>Bacteria</taxon>
        <taxon>Pseudomonadati</taxon>
        <taxon>Bacteroidota</taxon>
        <taxon>Cytophagia</taxon>
        <taxon>Cytophagales</taxon>
        <taxon>Spirosomataceae</taxon>
        <taxon>Runella</taxon>
    </lineage>
</organism>
<evidence type="ECO:0000313" key="3">
    <source>
        <dbReference type="EMBL" id="MCP1386255.1"/>
    </source>
</evidence>
<dbReference type="InterPro" id="IPR029030">
    <property type="entry name" value="Caspase-like_dom_sf"/>
</dbReference>
<dbReference type="PROSITE" id="PS50208">
    <property type="entry name" value="CASPASE_P20"/>
    <property type="match status" value="1"/>
</dbReference>
<reference evidence="3 4" key="1">
    <citation type="submission" date="2022-06" db="EMBL/GenBank/DDBJ databases">
        <title>Runella sp. S5 genome sequencing.</title>
        <authorList>
            <person name="Park S."/>
        </authorList>
    </citation>
    <scope>NUCLEOTIDE SEQUENCE [LARGE SCALE GENOMIC DNA]</scope>
    <source>
        <strain evidence="3 4">S5</strain>
    </source>
</reference>
<dbReference type="EMBL" id="JAMZEL010000020">
    <property type="protein sequence ID" value="MCP1386255.1"/>
    <property type="molecule type" value="Genomic_DNA"/>
</dbReference>